<dbReference type="AlphaFoldDB" id="A0A834SCX7"/>
<evidence type="ECO:0000313" key="2">
    <source>
        <dbReference type="EMBL" id="KAF7800862.1"/>
    </source>
</evidence>
<dbReference type="EMBL" id="JAAIUW010000136">
    <property type="protein sequence ID" value="KAF7800862.1"/>
    <property type="molecule type" value="Genomic_DNA"/>
</dbReference>
<evidence type="ECO:0000313" key="3">
    <source>
        <dbReference type="Proteomes" id="UP000634136"/>
    </source>
</evidence>
<gene>
    <name evidence="2" type="ORF">G2W53_044643</name>
</gene>
<organism evidence="2 3">
    <name type="scientific">Senna tora</name>
    <dbReference type="NCBI Taxonomy" id="362788"/>
    <lineage>
        <taxon>Eukaryota</taxon>
        <taxon>Viridiplantae</taxon>
        <taxon>Streptophyta</taxon>
        <taxon>Embryophyta</taxon>
        <taxon>Tracheophyta</taxon>
        <taxon>Spermatophyta</taxon>
        <taxon>Magnoliopsida</taxon>
        <taxon>eudicotyledons</taxon>
        <taxon>Gunneridae</taxon>
        <taxon>Pentapetalae</taxon>
        <taxon>rosids</taxon>
        <taxon>fabids</taxon>
        <taxon>Fabales</taxon>
        <taxon>Fabaceae</taxon>
        <taxon>Caesalpinioideae</taxon>
        <taxon>Cassia clade</taxon>
        <taxon>Senna</taxon>
    </lineage>
</organism>
<reference evidence="2" key="1">
    <citation type="submission" date="2020-09" db="EMBL/GenBank/DDBJ databases">
        <title>Genome-Enabled Discovery of Anthraquinone Biosynthesis in Senna tora.</title>
        <authorList>
            <person name="Kang S.-H."/>
            <person name="Pandey R.P."/>
            <person name="Lee C.-M."/>
            <person name="Sim J.-S."/>
            <person name="Jeong J.-T."/>
            <person name="Choi B.-S."/>
            <person name="Jung M."/>
            <person name="Ginzburg D."/>
            <person name="Zhao K."/>
            <person name="Won S.Y."/>
            <person name="Oh T.-J."/>
            <person name="Yu Y."/>
            <person name="Kim N.-H."/>
            <person name="Lee O.R."/>
            <person name="Lee T.-H."/>
            <person name="Bashyal P."/>
            <person name="Kim T.-S."/>
            <person name="Lee W.-H."/>
            <person name="Kawkins C."/>
            <person name="Kim C.-K."/>
            <person name="Kim J.S."/>
            <person name="Ahn B.O."/>
            <person name="Rhee S.Y."/>
            <person name="Sohng J.K."/>
        </authorList>
    </citation>
    <scope>NUCLEOTIDE SEQUENCE</scope>
    <source>
        <tissue evidence="2">Leaf</tissue>
    </source>
</reference>
<feature type="region of interest" description="Disordered" evidence="1">
    <location>
        <begin position="24"/>
        <end position="44"/>
    </location>
</feature>
<feature type="region of interest" description="Disordered" evidence="1">
    <location>
        <begin position="57"/>
        <end position="96"/>
    </location>
</feature>
<accession>A0A834SCX7</accession>
<protein>
    <submittedName>
        <fullName evidence="2">Uncharacterized protein</fullName>
    </submittedName>
</protein>
<evidence type="ECO:0000256" key="1">
    <source>
        <dbReference type="SAM" id="MobiDB-lite"/>
    </source>
</evidence>
<keyword evidence="3" id="KW-1185">Reference proteome</keyword>
<proteinExistence type="predicted"/>
<dbReference type="Proteomes" id="UP000634136">
    <property type="component" value="Unassembled WGS sequence"/>
</dbReference>
<comment type="caution">
    <text evidence="2">The sequence shown here is derived from an EMBL/GenBank/DDBJ whole genome shotgun (WGS) entry which is preliminary data.</text>
</comment>
<sequence>MGAAYGERVHGRFIAASHMQSEIEEGRSIKRNREEQKTFSRGKPRGELRFLLEKGPRTTSRVKQRLIRAEPRGKRGRRGQSLSFSRSRQARKEAGNFTSEASLKEFRCITHKLYRWNCAFISHSA</sequence>
<name>A0A834SCX7_9FABA</name>